<protein>
    <submittedName>
        <fullName evidence="1">Uncharacterized protein</fullName>
    </submittedName>
</protein>
<organism evidence="1 2">
    <name type="scientific">Bradyrhizobium neotropicale</name>
    <dbReference type="NCBI Taxonomy" id="1497615"/>
    <lineage>
        <taxon>Bacteria</taxon>
        <taxon>Pseudomonadati</taxon>
        <taxon>Pseudomonadota</taxon>
        <taxon>Alphaproteobacteria</taxon>
        <taxon>Hyphomicrobiales</taxon>
        <taxon>Nitrobacteraceae</taxon>
        <taxon>Bradyrhizobium</taxon>
    </lineage>
</organism>
<keyword evidence="2" id="KW-1185">Reference proteome</keyword>
<reference evidence="1 2" key="1">
    <citation type="submission" date="2016-02" db="EMBL/GenBank/DDBJ databases">
        <title>Draft genome sequence of the strain BR 10247T Bradyrhizobium neotropicale isolated from nodules of Centrolobium paraense.</title>
        <authorList>
            <person name="Simoes-Araujo J.L."/>
            <person name="Barauna A.C."/>
            <person name="Silva K."/>
            <person name="Zilli J.E."/>
        </authorList>
    </citation>
    <scope>NUCLEOTIDE SEQUENCE [LARGE SCALE GENOMIC DNA]</scope>
    <source>
        <strain evidence="1 2">BR 10247</strain>
    </source>
</reference>
<dbReference type="AlphaFoldDB" id="A0A176YZY4"/>
<evidence type="ECO:0000313" key="1">
    <source>
        <dbReference type="EMBL" id="OAF12826.1"/>
    </source>
</evidence>
<proteinExistence type="predicted"/>
<sequence>MSRARQHFRRTDLAKTVKTLVDAGLPAGVQIRITAEGDVLVSCIGREQDGAAAELDRELAEFEARHAD</sequence>
<evidence type="ECO:0000313" key="2">
    <source>
        <dbReference type="Proteomes" id="UP000077173"/>
    </source>
</evidence>
<dbReference type="Proteomes" id="UP000077173">
    <property type="component" value="Unassembled WGS sequence"/>
</dbReference>
<accession>A0A176YZY4</accession>
<dbReference type="EMBL" id="LSEF01000080">
    <property type="protein sequence ID" value="OAF12826.1"/>
    <property type="molecule type" value="Genomic_DNA"/>
</dbReference>
<gene>
    <name evidence="1" type="ORF">AXW67_19655</name>
</gene>
<name>A0A176YZY4_9BRAD</name>
<comment type="caution">
    <text evidence="1">The sequence shown here is derived from an EMBL/GenBank/DDBJ whole genome shotgun (WGS) entry which is preliminary data.</text>
</comment>